<dbReference type="InterPro" id="IPR050425">
    <property type="entry name" value="NAD(P)_dehydrat-like"/>
</dbReference>
<gene>
    <name evidence="4" type="ORF">ABI_20820</name>
</gene>
<dbReference type="Proteomes" id="UP000006512">
    <property type="component" value="Unassembled WGS sequence"/>
</dbReference>
<dbReference type="EMBL" id="GL883077">
    <property type="protein sequence ID" value="EGF93641.1"/>
    <property type="molecule type" value="Genomic_DNA"/>
</dbReference>
<dbReference type="PANTHER" id="PTHR10366">
    <property type="entry name" value="NAD DEPENDENT EPIMERASE/DEHYDRATASE"/>
    <property type="match status" value="1"/>
</dbReference>
<evidence type="ECO:0000256" key="1">
    <source>
        <dbReference type="ARBA" id="ARBA00023002"/>
    </source>
</evidence>
<dbReference type="GO" id="GO:0016616">
    <property type="term" value="F:oxidoreductase activity, acting on the CH-OH group of donors, NAD or NADP as acceptor"/>
    <property type="evidence" value="ECO:0007669"/>
    <property type="project" value="TreeGrafter"/>
</dbReference>
<evidence type="ECO:0000259" key="3">
    <source>
        <dbReference type="Pfam" id="PF01370"/>
    </source>
</evidence>
<comment type="similarity">
    <text evidence="2">Belongs to the NAD(P)-dependent epimerase/dehydratase family. Dihydroflavonol-4-reductase subfamily.</text>
</comment>
<dbReference type="eggNOG" id="COG0451">
    <property type="taxonomic scope" value="Bacteria"/>
</dbReference>
<dbReference type="PANTHER" id="PTHR10366:SF564">
    <property type="entry name" value="STEROL-4-ALPHA-CARBOXYLATE 3-DEHYDROGENASE, DECARBOXYLATING"/>
    <property type="match status" value="1"/>
</dbReference>
<evidence type="ECO:0000313" key="4">
    <source>
        <dbReference type="EMBL" id="EGF93641.1"/>
    </source>
</evidence>
<dbReference type="SUPFAM" id="SSF51735">
    <property type="entry name" value="NAD(P)-binding Rossmann-fold domains"/>
    <property type="match status" value="1"/>
</dbReference>
<evidence type="ECO:0000313" key="5">
    <source>
        <dbReference type="Proteomes" id="UP000006512"/>
    </source>
</evidence>
<dbReference type="STRING" id="715226.ABI_20820"/>
<dbReference type="HOGENOM" id="CLU_007383_9_2_5"/>
<dbReference type="Pfam" id="PF01370">
    <property type="entry name" value="Epimerase"/>
    <property type="match status" value="1"/>
</dbReference>
<protein>
    <submittedName>
        <fullName evidence="4">NAD dependent epimerase/dehydratase family protein</fullName>
    </submittedName>
</protein>
<dbReference type="AlphaFoldDB" id="F4QGG0"/>
<proteinExistence type="inferred from homology"/>
<dbReference type="InterPro" id="IPR001509">
    <property type="entry name" value="Epimerase_deHydtase"/>
</dbReference>
<evidence type="ECO:0000256" key="2">
    <source>
        <dbReference type="ARBA" id="ARBA00023445"/>
    </source>
</evidence>
<accession>F4QGG0</accession>
<sequence>MNDRVLVTGISGFIAKHVAYELLMRGYAVRGTVRSLDKADAVRTALEAAGAPVAGLEFVKADLTADDGWQAAADGCRFIQHVAAPFPLVQPKGREDLVPAARDGVLRVLKAADGAERVVLTSSIVAMLYPNDWRGKRLITPADWTDPEWRQATPYAVAKTRAERAAWDYMANIGRKDRLVTVNPGLVLGPPLDSDIGTSLEVVALLMRGAYPAVPPVAFALVDVRDVAAIHVAAMTADVGGQRLIAADETLSMRQMAQGLRDAFPDRASRIPVTQMPGAALRFLSLFDPAMRTIVGDLNKHPIADTQLTRKLTGATFRRGRDSMIEAAQALIRMGLV</sequence>
<reference evidence="5" key="1">
    <citation type="submission" date="2011-03" db="EMBL/GenBank/DDBJ databases">
        <title>Draft genome sequence of Brevundimonas diminuta.</title>
        <authorList>
            <person name="Brown P.J.B."/>
            <person name="Buechlein A."/>
            <person name="Hemmerich C."/>
            <person name="Brun Y.V."/>
        </authorList>
    </citation>
    <scope>NUCLEOTIDE SEQUENCE [LARGE SCALE GENOMIC DNA]</scope>
    <source>
        <strain evidence="5">C19</strain>
    </source>
</reference>
<dbReference type="Gene3D" id="3.40.50.720">
    <property type="entry name" value="NAD(P)-binding Rossmann-like Domain"/>
    <property type="match status" value="1"/>
</dbReference>
<dbReference type="RefSeq" id="WP_006272842.1">
    <property type="nucleotide sequence ID" value="NZ_GL883077.1"/>
</dbReference>
<feature type="domain" description="NAD-dependent epimerase/dehydratase" evidence="3">
    <location>
        <begin position="5"/>
        <end position="237"/>
    </location>
</feature>
<dbReference type="InterPro" id="IPR036291">
    <property type="entry name" value="NAD(P)-bd_dom_sf"/>
</dbReference>
<organism evidence="4 5">
    <name type="scientific">Asticcacaulis biprosthecium C19</name>
    <dbReference type="NCBI Taxonomy" id="715226"/>
    <lineage>
        <taxon>Bacteria</taxon>
        <taxon>Pseudomonadati</taxon>
        <taxon>Pseudomonadota</taxon>
        <taxon>Alphaproteobacteria</taxon>
        <taxon>Caulobacterales</taxon>
        <taxon>Caulobacteraceae</taxon>
        <taxon>Asticcacaulis</taxon>
    </lineage>
</organism>
<name>F4QGG0_9CAUL</name>
<keyword evidence="1" id="KW-0560">Oxidoreductase</keyword>
<dbReference type="OrthoDB" id="9778052at2"/>
<keyword evidence="5" id="KW-1185">Reference proteome</keyword>